<reference evidence="1 2" key="1">
    <citation type="submission" date="2018-08" db="EMBL/GenBank/DDBJ databases">
        <title>Genome and evolution of the arbuscular mycorrhizal fungus Diversispora epigaea (formerly Glomus versiforme) and its bacterial endosymbionts.</title>
        <authorList>
            <person name="Sun X."/>
            <person name="Fei Z."/>
            <person name="Harrison M."/>
        </authorList>
    </citation>
    <scope>NUCLEOTIDE SEQUENCE [LARGE SCALE GENOMIC DNA]</scope>
    <source>
        <strain evidence="1 2">IT104</strain>
    </source>
</reference>
<dbReference type="PANTHER" id="PTHR31424:SF5">
    <property type="entry name" value="APPLE DOMAIN-CONTAINING PROTEIN"/>
    <property type="match status" value="1"/>
</dbReference>
<gene>
    <name evidence="1" type="ORF">Glove_139g11</name>
</gene>
<name>A0A397IVV8_9GLOM</name>
<organism evidence="1 2">
    <name type="scientific">Diversispora epigaea</name>
    <dbReference type="NCBI Taxonomy" id="1348612"/>
    <lineage>
        <taxon>Eukaryota</taxon>
        <taxon>Fungi</taxon>
        <taxon>Fungi incertae sedis</taxon>
        <taxon>Mucoromycota</taxon>
        <taxon>Glomeromycotina</taxon>
        <taxon>Glomeromycetes</taxon>
        <taxon>Diversisporales</taxon>
        <taxon>Diversisporaceae</taxon>
        <taxon>Diversispora</taxon>
    </lineage>
</organism>
<dbReference type="EMBL" id="PQFF01000130">
    <property type="protein sequence ID" value="RHZ80139.1"/>
    <property type="molecule type" value="Genomic_DNA"/>
</dbReference>
<protein>
    <submittedName>
        <fullName evidence="1">Uncharacterized protein</fullName>
    </submittedName>
</protein>
<proteinExistence type="predicted"/>
<evidence type="ECO:0000313" key="1">
    <source>
        <dbReference type="EMBL" id="RHZ80139.1"/>
    </source>
</evidence>
<dbReference type="AlphaFoldDB" id="A0A397IVV8"/>
<keyword evidence="2" id="KW-1185">Reference proteome</keyword>
<dbReference type="Proteomes" id="UP000266861">
    <property type="component" value="Unassembled WGS sequence"/>
</dbReference>
<dbReference type="PANTHER" id="PTHR31424">
    <property type="entry name" value="PROTEIN CBG23806"/>
    <property type="match status" value="1"/>
</dbReference>
<accession>A0A397IVV8</accession>
<dbReference type="OrthoDB" id="2445417at2759"/>
<sequence length="732" mass="84552">MSSQISFVSPLTPNNFISLDNSPTSPPKKIKKIVKKQTNNNTINVKDFNSSKLEINDNFPKINAIRYQGNRKHQFQYNILKLGNYPSNVRRTQRSGHKIPNGYQVQVLIYERNVICSTNYEFNGKVKFQVTWEENNEKKYSINSLKSSSDAAKLFLKKISSKNNTNLSGVVLFGLDLECLELRREDKENIPPKRKLFSNLKSGSQKNKRLKELASKINSNSKDLFTSYNFSDTSLDCLKLNIQGQFINLKFSNSYNESTYFDSILCACDETLISRDGYRKLAAVQPSMKREYLIAARKKEINNIMENKIPIKNFNINPTNELLVENICSDENSEEVFINKAQIGNGATRSLIGLLITLLPDLTEGDNPILHKDDVIKIKLGGDGRQVGRYNHHVMLTACILNEKNKVLSPKHQYCICLYPGIEKYESLTIAHQQIIEELIILHNEGLKDNNNVYWKVEFWFTADWKYMALILGINGPTSNYFCLWCECHKNERWNIDKNWSNAENTKGKIRANLLPFLTSKYCVPDELHLMLRIVDVLLDLFFMELMRDPSAFDKILPCETMSIREKIELKMQEIGVTSFKFIPPEKKTKYSKWSWCTLMGPAKLKIIEKFPLSTFINGQRGKDIEKLCENLTIEDITQFSYDVRKWVQEFARPLKKTVNGQIEQEGLYQRTDVTPYMHVRLFFGGTTMGGGTEKEKQSAAYQISSFENRQIYFRINKTSTMYSEKALMIKC</sequence>
<evidence type="ECO:0000313" key="2">
    <source>
        <dbReference type="Proteomes" id="UP000266861"/>
    </source>
</evidence>
<comment type="caution">
    <text evidence="1">The sequence shown here is derived from an EMBL/GenBank/DDBJ whole genome shotgun (WGS) entry which is preliminary data.</text>
</comment>